<dbReference type="RefSeq" id="WP_167525018.1">
    <property type="nucleotide sequence ID" value="NZ_CP159362.1"/>
</dbReference>
<evidence type="ECO:0000313" key="1">
    <source>
        <dbReference type="EMBL" id="XCN70043.1"/>
    </source>
</evidence>
<dbReference type="SUPFAM" id="SSF56399">
    <property type="entry name" value="ADP-ribosylation"/>
    <property type="match status" value="1"/>
</dbReference>
<protein>
    <submittedName>
        <fullName evidence="1">RHS repeat-associated core domain-containing protein</fullName>
    </submittedName>
</protein>
<dbReference type="EMBL" id="CP159362">
    <property type="protein sequence ID" value="XCN70043.1"/>
    <property type="molecule type" value="Genomic_DNA"/>
</dbReference>
<proteinExistence type="predicted"/>
<reference evidence="1" key="1">
    <citation type="journal article" date="2014" name="Genome Announc.">
        <title>Draft Genome Sequences of a Phylogenetically Diverse Suite of Pseudomonas syringae Strains from Multiple Source Populations.</title>
        <authorList>
            <person name="Baltrus D.A."/>
            <person name="Yourstone S."/>
            <person name="Lind A."/>
            <person name="Guilbaud C."/>
            <person name="Sands D.C."/>
            <person name="Jones C.D."/>
            <person name="Morris C.E."/>
            <person name="Dangl J.L."/>
        </authorList>
    </citation>
    <scope>NUCLEOTIDE SEQUENCE</scope>
    <source>
        <strain evidence="1">CC1417</strain>
    </source>
</reference>
<sequence length="377" mass="41742">MNSIAPALLCRYHYDPLDRLVISTQAGRESVQRFFQKNRLTIHLQGQAQRTLLHADEQLLALQSGQNQTTTSVLLATDQQASVIATPEERASFTPYGHRCPQAKLMDLPGFTGQQADPVTGHYLLGNGYRAFNPVLMRFNSPDSLSPFGEGGLNAYAYCMGDSVNRVDSTGHTAAFLKPILRMLGIMRKAKPAQPNVHLVRETVQNANTVQAALPTPQKPPALTHRLKLGERKRLASGIYMFDEVNDDGTLALMINAHGAPPMTQRGPRLVTEGKRYISPRMLHKMIEDNGVDLNTYKNLHIVSCRSATGGEISFAAKIFQITGKPTKGYRGLVTNANMRAIRSEDNVGAPQIAVTNPFDKNDARSELFNYEPIWFR</sequence>
<dbReference type="InterPro" id="IPR022385">
    <property type="entry name" value="Rhs_assc_core"/>
</dbReference>
<gene>
    <name evidence="1" type="ORF">N011_12400</name>
</gene>
<reference evidence="1" key="2">
    <citation type="submission" date="2024-07" db="EMBL/GenBank/DDBJ databases">
        <title>A complete genome sequence for Pseudomonas syringae CC1417.</title>
        <authorList>
            <person name="Baltrus D.A."/>
        </authorList>
    </citation>
    <scope>NUCLEOTIDE SEQUENCE</scope>
    <source>
        <strain evidence="1">CC1417</strain>
    </source>
</reference>
<name>A0AAU8LN56_PSESX</name>
<organism evidence="1">
    <name type="scientific">Pseudomonas syringae CC1417</name>
    <dbReference type="NCBI Taxonomy" id="1357272"/>
    <lineage>
        <taxon>Bacteria</taxon>
        <taxon>Pseudomonadati</taxon>
        <taxon>Pseudomonadota</taxon>
        <taxon>Gammaproteobacteria</taxon>
        <taxon>Pseudomonadales</taxon>
        <taxon>Pseudomonadaceae</taxon>
        <taxon>Pseudomonas</taxon>
        <taxon>Pseudomonas syringae</taxon>
    </lineage>
</organism>
<accession>A0AAU8LN56</accession>
<dbReference type="NCBIfam" id="TIGR03696">
    <property type="entry name" value="Rhs_assc_core"/>
    <property type="match status" value="1"/>
</dbReference>
<dbReference type="Gene3D" id="2.180.10.10">
    <property type="entry name" value="RHS repeat-associated core"/>
    <property type="match status" value="1"/>
</dbReference>
<dbReference type="AlphaFoldDB" id="A0AAU8LN56"/>